<dbReference type="EMBL" id="QZKI01000142">
    <property type="protein sequence ID" value="RJP64261.1"/>
    <property type="molecule type" value="Genomic_DNA"/>
</dbReference>
<evidence type="ECO:0000313" key="2">
    <source>
        <dbReference type="Proteomes" id="UP000285961"/>
    </source>
</evidence>
<sequence>MRGNVRRKRVQAVLRAVIASIRPHLWRGYVWKKHPRGHCERRAAGPSEAISVYIFNATSEVASLGSATLGPEALRSY</sequence>
<dbReference type="Proteomes" id="UP000285961">
    <property type="component" value="Unassembled WGS sequence"/>
</dbReference>
<evidence type="ECO:0000313" key="1">
    <source>
        <dbReference type="EMBL" id="RJP64261.1"/>
    </source>
</evidence>
<protein>
    <submittedName>
        <fullName evidence="1">Uncharacterized protein</fullName>
    </submittedName>
</protein>
<name>A0A419ENK0_9BACT</name>
<proteinExistence type="predicted"/>
<reference evidence="1 2" key="1">
    <citation type="journal article" date="2017" name="ISME J.">
        <title>Energy and carbon metabolisms in a deep terrestrial subsurface fluid microbial community.</title>
        <authorList>
            <person name="Momper L."/>
            <person name="Jungbluth S.P."/>
            <person name="Lee M.D."/>
            <person name="Amend J.P."/>
        </authorList>
    </citation>
    <scope>NUCLEOTIDE SEQUENCE [LARGE SCALE GENOMIC DNA]</scope>
    <source>
        <strain evidence="1">SURF_17</strain>
    </source>
</reference>
<accession>A0A419ENK0</accession>
<comment type="caution">
    <text evidence="1">The sequence shown here is derived from an EMBL/GenBank/DDBJ whole genome shotgun (WGS) entry which is preliminary data.</text>
</comment>
<organism evidence="1 2">
    <name type="scientific">Candidatus Abyssobacteria bacterium SURF_17</name>
    <dbReference type="NCBI Taxonomy" id="2093361"/>
    <lineage>
        <taxon>Bacteria</taxon>
        <taxon>Pseudomonadati</taxon>
        <taxon>Candidatus Hydrogenedentota</taxon>
        <taxon>Candidatus Abyssobacteria</taxon>
    </lineage>
</organism>
<dbReference type="AlphaFoldDB" id="A0A419ENK0"/>
<gene>
    <name evidence="1" type="ORF">C4532_19380</name>
</gene>